<keyword evidence="2" id="KW-1185">Reference proteome</keyword>
<dbReference type="AlphaFoldDB" id="A0A0N0C2C0"/>
<evidence type="ECO:0000313" key="1">
    <source>
        <dbReference type="EMBL" id="KOY12624.1"/>
    </source>
</evidence>
<name>A0A0N0C2C0_9BACL</name>
<dbReference type="PATRIC" id="fig|1705561.3.peg.6322"/>
<sequence length="75" mass="8267">MCWRGPGGVRVLQPGLPDLLFAEILGKGAFLEEDLGDTDLFFVRGFNGRPPYSGVQLSMTDTILCLLHRLSSQNE</sequence>
<proteinExistence type="predicted"/>
<reference evidence="1 2" key="1">
    <citation type="submission" date="2015-08" db="EMBL/GenBank/DDBJ databases">
        <title>Draft genome sequence of cellulolytic and xylanolytic Paenibacillus sp. A59, isolated from a decaying forest soil from Patagonia, Argentina.</title>
        <authorList>
            <person name="Ghio S."/>
            <person name="Caceres A.M."/>
            <person name="Talia P."/>
            <person name="Grasso D."/>
            <person name="Campos E."/>
        </authorList>
    </citation>
    <scope>NUCLEOTIDE SEQUENCE [LARGE SCALE GENOMIC DNA]</scope>
    <source>
        <strain evidence="1 2">A59</strain>
    </source>
</reference>
<gene>
    <name evidence="1" type="ORF">AMS66_29900</name>
</gene>
<dbReference type="Proteomes" id="UP000037688">
    <property type="component" value="Unassembled WGS sequence"/>
</dbReference>
<evidence type="ECO:0000313" key="2">
    <source>
        <dbReference type="Proteomes" id="UP000037688"/>
    </source>
</evidence>
<accession>A0A0N0C2C0</accession>
<organism evidence="1 2">
    <name type="scientific">Paenibacillus xylanivorans</name>
    <dbReference type="NCBI Taxonomy" id="1705561"/>
    <lineage>
        <taxon>Bacteria</taxon>
        <taxon>Bacillati</taxon>
        <taxon>Bacillota</taxon>
        <taxon>Bacilli</taxon>
        <taxon>Bacillales</taxon>
        <taxon>Paenibacillaceae</taxon>
        <taxon>Paenibacillus</taxon>
    </lineage>
</organism>
<protein>
    <submittedName>
        <fullName evidence="1">Uncharacterized protein</fullName>
    </submittedName>
</protein>
<dbReference type="EMBL" id="LITU01000083">
    <property type="protein sequence ID" value="KOY12624.1"/>
    <property type="molecule type" value="Genomic_DNA"/>
</dbReference>
<comment type="caution">
    <text evidence="1">The sequence shown here is derived from an EMBL/GenBank/DDBJ whole genome shotgun (WGS) entry which is preliminary data.</text>
</comment>